<dbReference type="RefSeq" id="WP_006467681.1">
    <property type="nucleotide sequence ID" value="NZ_ACQA01000001.1"/>
</dbReference>
<comment type="caution">
    <text evidence="1">The sequence shown here is derived from an EMBL/GenBank/DDBJ whole genome shotgun (WGS) entry which is preliminary data.</text>
</comment>
<accession>C4WHE2</accession>
<organism evidence="1 2">
    <name type="scientific">Brucella intermedia LMG 3301</name>
    <dbReference type="NCBI Taxonomy" id="641118"/>
    <lineage>
        <taxon>Bacteria</taxon>
        <taxon>Pseudomonadati</taxon>
        <taxon>Pseudomonadota</taxon>
        <taxon>Alphaproteobacteria</taxon>
        <taxon>Hyphomicrobiales</taxon>
        <taxon>Brucellaceae</taxon>
        <taxon>Brucella/Ochrobactrum group</taxon>
        <taxon>Brucella</taxon>
    </lineage>
</organism>
<dbReference type="HOGENOM" id="CLU_382542_0_0_5"/>
<evidence type="ECO:0000313" key="2">
    <source>
        <dbReference type="Proteomes" id="UP000004386"/>
    </source>
</evidence>
<dbReference type="AlphaFoldDB" id="C4WHE2"/>
<name>C4WHE2_9HYPH</name>
<gene>
    <name evidence="1" type="ORF">OINT_1002035</name>
</gene>
<protein>
    <submittedName>
        <fullName evidence="1">Uncharacterized protein</fullName>
    </submittedName>
</protein>
<dbReference type="Proteomes" id="UP000004386">
    <property type="component" value="Unassembled WGS sequence"/>
</dbReference>
<dbReference type="GeneID" id="57307999"/>
<sequence>MIKKLSSLPGRATSLACSVLLTVLSIVTALTWWGQMRTAYNYKEADSYSLNRASGVHMSKFNDIRDVVGTKSNSSAYAFYLGELSRTFGEADSGFHWAIEKPGADWLARSGPNRQLIPVKPVTNDDYIFGIQRSTRISILPLEDFPASLIGQWVELIDGSGHSVEAVIASGTNSEIVVIGNLPINFFPTQVTSLEGTKRSGEEITIVSATNIATNLHGGIISGTDGRGIYVSGFGRGKPRFRPTIGDTVNFASGDKRKIESVMKLASGYFVLLGGDRLQAHFFNRVNIIAVTANKSAPARGLMIRVNPVSNEVFLNGRERKFRVAVHPASRIKQGALISLDSGGGPFFVGAANGDNLEIDILTSLAMQACLAGVESDDGVFFDGLSGVAAEWLLKKQFGISEIRSCLQHDSLIVDGLERTIARWEDLTEKQEQSFAAAFGKQGQISMEEVWNRSMNLELVTATDDRAASPQPRPSNVHDKTIWEIYPGSMVNILYDKRNPAPVELSIHALSRKDREHYYRTFASAAPDYFSFTKVSPFTAWLENWHWPLFKQVLQHYKLQYSNPDFGLWKRDDATDYRETAAQQISSSLPVKLPPVDASDSCAFTLREVVISYNVTNSVSYIPVIGRSTRYLISIDGVDTSLLPPTPVSLPTDVGSFSFPVFARAGDQVELDMKKLGPLADYADIKIQSVAVSNISVGDRELEEMFLDNEGMKMIAADKEGCSLTKVSTP</sequence>
<dbReference type="EMBL" id="ACQA01000001">
    <property type="protein sequence ID" value="EEQ96589.1"/>
    <property type="molecule type" value="Genomic_DNA"/>
</dbReference>
<reference evidence="1 2" key="1">
    <citation type="submission" date="2009-05" db="EMBL/GenBank/DDBJ databases">
        <authorList>
            <person name="Setubal J.C."/>
            <person name="Boyle S."/>
            <person name="Crasta O.R."/>
            <person name="Gillespie J.J."/>
            <person name="Kenyon R.W."/>
            <person name="Lu J."/>
            <person name="Mane S."/>
            <person name="Nagrani S."/>
            <person name="Shallom J.M."/>
            <person name="Shallom S."/>
            <person name="Shukla M."/>
            <person name="Snyder E.E."/>
            <person name="Sobral B.W."/>
            <person name="Wattam A.R."/>
            <person name="Will R."/>
            <person name="Williams K."/>
            <person name="Yoo H."/>
            <person name="Munk C."/>
            <person name="Tapia R."/>
            <person name="Green L."/>
            <person name="Rogers Y."/>
            <person name="Detter J.C."/>
            <person name="Bruce D."/>
            <person name="Brettin T.S."/>
            <person name="Tsolis R."/>
        </authorList>
    </citation>
    <scope>NUCLEOTIDE SEQUENCE [LARGE SCALE GENOMIC DNA]</scope>
    <source>
        <strain evidence="1 2">LMG 3301</strain>
    </source>
</reference>
<evidence type="ECO:0000313" key="1">
    <source>
        <dbReference type="EMBL" id="EEQ96589.1"/>
    </source>
</evidence>
<proteinExistence type="predicted"/>